<dbReference type="EMBL" id="BAIQ01000021">
    <property type="protein sequence ID" value="GAE15752.1"/>
    <property type="molecule type" value="Genomic_DNA"/>
</dbReference>
<dbReference type="InterPro" id="IPR010921">
    <property type="entry name" value="Trp_repressor/repl_initiator"/>
</dbReference>
<reference evidence="2 3" key="1">
    <citation type="journal article" date="2014" name="Genome Announc.">
        <title>Draft Genome Sequences of Three Strains of Bacteroides pyogenes Isolated from a Cat and Swine.</title>
        <authorList>
            <person name="Sakamoto M."/>
            <person name="Oshima K."/>
            <person name="Suda W."/>
            <person name="Kitamura K."/>
            <person name="Iida T."/>
            <person name="Hattori M."/>
            <person name="Ohkuma M."/>
        </authorList>
    </citation>
    <scope>NUCLEOTIDE SEQUENCE [LARGE SCALE GENOMIC DNA]</scope>
    <source>
        <strain evidence="2 3">JCM 6292</strain>
    </source>
</reference>
<evidence type="ECO:0000313" key="3">
    <source>
        <dbReference type="Proteomes" id="UP000018861"/>
    </source>
</evidence>
<dbReference type="PANTHER" id="PTHR30050:SF2">
    <property type="entry name" value="CHROMOSOMAL REPLICATION INITIATOR PROTEIN DNAA"/>
    <property type="match status" value="1"/>
</dbReference>
<dbReference type="GO" id="GO:0005886">
    <property type="term" value="C:plasma membrane"/>
    <property type="evidence" value="ECO:0007669"/>
    <property type="project" value="TreeGrafter"/>
</dbReference>
<dbReference type="SUPFAM" id="SSF48295">
    <property type="entry name" value="TrpR-like"/>
    <property type="match status" value="1"/>
</dbReference>
<dbReference type="GO" id="GO:0003688">
    <property type="term" value="F:DNA replication origin binding"/>
    <property type="evidence" value="ECO:0007669"/>
    <property type="project" value="TreeGrafter"/>
</dbReference>
<dbReference type="Pfam" id="PF08299">
    <property type="entry name" value="Bac_DnaA_C"/>
    <property type="match status" value="1"/>
</dbReference>
<evidence type="ECO:0000313" key="2">
    <source>
        <dbReference type="EMBL" id="GAE15752.1"/>
    </source>
</evidence>
<dbReference type="GO" id="GO:0005524">
    <property type="term" value="F:ATP binding"/>
    <property type="evidence" value="ECO:0007669"/>
    <property type="project" value="InterPro"/>
</dbReference>
<organism evidence="2 3">
    <name type="scientific">Bacteroides pyogenes JCM 6292</name>
    <dbReference type="NCBI Taxonomy" id="1235809"/>
    <lineage>
        <taxon>Bacteria</taxon>
        <taxon>Pseudomonadati</taxon>
        <taxon>Bacteroidota</taxon>
        <taxon>Bacteroidia</taxon>
        <taxon>Bacteroidales</taxon>
        <taxon>Bacteroidaceae</taxon>
        <taxon>Bacteroides</taxon>
    </lineage>
</organism>
<name>W4P7M0_9BACE</name>
<dbReference type="Proteomes" id="UP000018861">
    <property type="component" value="Unassembled WGS sequence"/>
</dbReference>
<comment type="caution">
    <text evidence="2">The sequence shown here is derived from an EMBL/GenBank/DDBJ whole genome shotgun (WGS) entry which is preliminary data.</text>
</comment>
<feature type="domain" description="Chromosomal replication initiator DnaA C-terminal" evidence="1">
    <location>
        <begin position="28"/>
        <end position="96"/>
    </location>
</feature>
<dbReference type="PANTHER" id="PTHR30050">
    <property type="entry name" value="CHROMOSOMAL REPLICATION INITIATOR PROTEIN DNAA"/>
    <property type="match status" value="1"/>
</dbReference>
<evidence type="ECO:0000259" key="1">
    <source>
        <dbReference type="SMART" id="SM00760"/>
    </source>
</evidence>
<protein>
    <submittedName>
        <fullName evidence="2">Chromosomal replication initiator protein DnaA</fullName>
    </submittedName>
</protein>
<dbReference type="GO" id="GO:0006270">
    <property type="term" value="P:DNA replication initiation"/>
    <property type="evidence" value="ECO:0007669"/>
    <property type="project" value="InterPro"/>
</dbReference>
<dbReference type="AlphaFoldDB" id="W4P7M0"/>
<dbReference type="GO" id="GO:0006275">
    <property type="term" value="P:regulation of DNA replication"/>
    <property type="evidence" value="ECO:0007669"/>
    <property type="project" value="InterPro"/>
</dbReference>
<dbReference type="SMART" id="SM00760">
    <property type="entry name" value="Bac_DnaA_C"/>
    <property type="match status" value="1"/>
</dbReference>
<dbReference type="InterPro" id="IPR013159">
    <property type="entry name" value="DnaA_C"/>
</dbReference>
<proteinExistence type="predicted"/>
<sequence length="120" mass="14080">MLDLNKLETKLNEALEEETVESIKLWVNMNRIIKTVCSHFSITEGKLKRKTRKREVVLPRQVAMYLAVKHTELSTDEIGGSLGKSRMTALYSFYKIRDLMKIDKQLEEQVKDMEEELYGR</sequence>
<gene>
    <name evidence="2" type="ORF">JCM6292_2080</name>
</gene>
<dbReference type="Gene3D" id="1.10.1750.10">
    <property type="match status" value="1"/>
</dbReference>
<dbReference type="CDD" id="cd06571">
    <property type="entry name" value="Bac_DnaA_C"/>
    <property type="match status" value="1"/>
</dbReference>
<accession>W4P7M0</accession>